<dbReference type="EMBL" id="JBHSMF010000015">
    <property type="protein sequence ID" value="MFC5500314.1"/>
    <property type="molecule type" value="Genomic_DNA"/>
</dbReference>
<accession>A0ABW0NKQ8</accession>
<keyword evidence="3" id="KW-1185">Reference proteome</keyword>
<proteinExistence type="predicted"/>
<gene>
    <name evidence="2" type="ORF">ACFPOE_22415</name>
</gene>
<sequence>MRPFAFARPRPALLALLLALAGHAGAQTTAAAKVEAVGDTVLFEGQINPPSAAAFLHLLQDPAIRRLVITSRGGMVTAALDMASAILARGLDVDVPTECRSSCANYIFPAGRRKSMGHPLAVAWHGNMTHVLYLQQTGQASWSPEMLEGARQLAVREQQFYRQAGVDGFVCWFGKIAPYDVDEFYALSADDMRRFGLGEVGIRDGPPPEAGGRDVRLLEVDWAQLDAIRPTVRLEP</sequence>
<dbReference type="SUPFAM" id="SSF52096">
    <property type="entry name" value="ClpP/crotonase"/>
    <property type="match status" value="1"/>
</dbReference>
<protein>
    <submittedName>
        <fullName evidence="2">Uncharacterized protein</fullName>
    </submittedName>
</protein>
<evidence type="ECO:0000313" key="3">
    <source>
        <dbReference type="Proteomes" id="UP001596037"/>
    </source>
</evidence>
<reference evidence="3" key="1">
    <citation type="journal article" date="2019" name="Int. J. Syst. Evol. Microbiol.">
        <title>The Global Catalogue of Microorganisms (GCM) 10K type strain sequencing project: providing services to taxonomists for standard genome sequencing and annotation.</title>
        <authorList>
            <consortium name="The Broad Institute Genomics Platform"/>
            <consortium name="The Broad Institute Genome Sequencing Center for Infectious Disease"/>
            <person name="Wu L."/>
            <person name="Ma J."/>
        </authorList>
    </citation>
    <scope>NUCLEOTIDE SEQUENCE [LARGE SCALE GENOMIC DNA]</scope>
    <source>
        <strain evidence="3">CCUG 57401</strain>
    </source>
</reference>
<dbReference type="Proteomes" id="UP001596037">
    <property type="component" value="Unassembled WGS sequence"/>
</dbReference>
<feature type="chain" id="PRO_5045771159" evidence="1">
    <location>
        <begin position="27"/>
        <end position="236"/>
    </location>
</feature>
<dbReference type="InterPro" id="IPR029045">
    <property type="entry name" value="ClpP/crotonase-like_dom_sf"/>
</dbReference>
<keyword evidence="1" id="KW-0732">Signal</keyword>
<evidence type="ECO:0000313" key="2">
    <source>
        <dbReference type="EMBL" id="MFC5500314.1"/>
    </source>
</evidence>
<comment type="caution">
    <text evidence="2">The sequence shown here is derived from an EMBL/GenBank/DDBJ whole genome shotgun (WGS) entry which is preliminary data.</text>
</comment>
<feature type="signal peptide" evidence="1">
    <location>
        <begin position="1"/>
        <end position="26"/>
    </location>
</feature>
<name>A0ABW0NKQ8_9BURK</name>
<evidence type="ECO:0000256" key="1">
    <source>
        <dbReference type="SAM" id="SignalP"/>
    </source>
</evidence>
<dbReference type="RefSeq" id="WP_376852566.1">
    <property type="nucleotide sequence ID" value="NZ_JBHSMF010000015.1"/>
</dbReference>
<organism evidence="2 3">
    <name type="scientific">Caenimonas terrae</name>
    <dbReference type="NCBI Taxonomy" id="696074"/>
    <lineage>
        <taxon>Bacteria</taxon>
        <taxon>Pseudomonadati</taxon>
        <taxon>Pseudomonadota</taxon>
        <taxon>Betaproteobacteria</taxon>
        <taxon>Burkholderiales</taxon>
        <taxon>Comamonadaceae</taxon>
        <taxon>Caenimonas</taxon>
    </lineage>
</organism>